<protein>
    <submittedName>
        <fullName evidence="2">DUF898 domain-containing protein</fullName>
    </submittedName>
</protein>
<feature type="transmembrane region" description="Helical" evidence="1">
    <location>
        <begin position="185"/>
        <end position="206"/>
    </location>
</feature>
<keyword evidence="3" id="KW-1185">Reference proteome</keyword>
<reference evidence="2" key="1">
    <citation type="submission" date="2020-10" db="EMBL/GenBank/DDBJ databases">
        <title>Phylogeny of dyella-like bacteria.</title>
        <authorList>
            <person name="Fu J."/>
        </authorList>
    </citation>
    <scope>NUCLEOTIDE SEQUENCE</scope>
    <source>
        <strain evidence="2">DHON07</strain>
    </source>
</reference>
<evidence type="ECO:0000313" key="2">
    <source>
        <dbReference type="EMBL" id="MBM7129126.1"/>
    </source>
</evidence>
<feature type="transmembrane region" description="Helical" evidence="1">
    <location>
        <begin position="40"/>
        <end position="60"/>
    </location>
</feature>
<gene>
    <name evidence="2" type="ORF">ISS99_06290</name>
</gene>
<comment type="caution">
    <text evidence="2">The sequence shown here is derived from an EMBL/GenBank/DDBJ whole genome shotgun (WGS) entry which is preliminary data.</text>
</comment>
<organism evidence="2 3">
    <name type="scientific">Dyella mobilis</name>
    <dbReference type="NCBI Taxonomy" id="1849582"/>
    <lineage>
        <taxon>Bacteria</taxon>
        <taxon>Pseudomonadati</taxon>
        <taxon>Pseudomonadota</taxon>
        <taxon>Gammaproteobacteria</taxon>
        <taxon>Lysobacterales</taxon>
        <taxon>Rhodanobacteraceae</taxon>
        <taxon>Dyella</taxon>
    </lineage>
</organism>
<name>A0ABS2KD71_9GAMM</name>
<dbReference type="Proteomes" id="UP001430193">
    <property type="component" value="Unassembled WGS sequence"/>
</dbReference>
<feature type="transmembrane region" description="Helical" evidence="1">
    <location>
        <begin position="159"/>
        <end position="179"/>
    </location>
</feature>
<dbReference type="RefSeq" id="WP_204630753.1">
    <property type="nucleotide sequence ID" value="NZ_BSOC01000004.1"/>
</dbReference>
<keyword evidence="1" id="KW-1133">Transmembrane helix</keyword>
<feature type="transmembrane region" description="Helical" evidence="1">
    <location>
        <begin position="89"/>
        <end position="107"/>
    </location>
</feature>
<feature type="transmembrane region" description="Helical" evidence="1">
    <location>
        <begin position="328"/>
        <end position="346"/>
    </location>
</feature>
<keyword evidence="1" id="KW-0812">Transmembrane</keyword>
<sequence>MQNQTGGAAHIFLPEIDDTVFSGKHDRLVFEFHGNARDYFRIWIVNAALSIVTLGIYSAWATVRTKRYMYANTSLGGSRFEYLAEPMPILRGRLLAAAILAIFALTSHVSKPLQLGCIGVMGLLMPWLIVKGMMFRARYSAWRGVHFHFDDDYVGAYQWYLVVYAVMAVLALVALKFLIVGGHQILAVLLIAIGVLTFQFTIYPWVKGKQQEWMAKHHHFGGKAFRFTFDAKVYRSVYRRVTAIYVLSAIPAAIIVFEVVRTLGWTPSELHQHPWASSLLGYLYAGPLYLATWTYIQVRMTNALYNHTAIGPYQLESSLSYWDMLRMYFVNAVAIICTLGLAVPWARIRVVQYRAENLRLEGTGNLDEFVQSSARTRRTRVSAVGAEIDSLFGFDISL</sequence>
<evidence type="ECO:0000313" key="3">
    <source>
        <dbReference type="Proteomes" id="UP001430193"/>
    </source>
</evidence>
<accession>A0ABS2KD71</accession>
<dbReference type="Pfam" id="PF05987">
    <property type="entry name" value="DUF898"/>
    <property type="match status" value="1"/>
</dbReference>
<feature type="transmembrane region" description="Helical" evidence="1">
    <location>
        <begin position="275"/>
        <end position="296"/>
    </location>
</feature>
<dbReference type="InterPro" id="IPR010295">
    <property type="entry name" value="DUF898"/>
</dbReference>
<keyword evidence="1" id="KW-0472">Membrane</keyword>
<proteinExistence type="predicted"/>
<dbReference type="EMBL" id="JADIKF010000037">
    <property type="protein sequence ID" value="MBM7129126.1"/>
    <property type="molecule type" value="Genomic_DNA"/>
</dbReference>
<feature type="transmembrane region" description="Helical" evidence="1">
    <location>
        <begin position="242"/>
        <end position="263"/>
    </location>
</feature>
<feature type="transmembrane region" description="Helical" evidence="1">
    <location>
        <begin position="113"/>
        <end position="130"/>
    </location>
</feature>
<evidence type="ECO:0000256" key="1">
    <source>
        <dbReference type="SAM" id="Phobius"/>
    </source>
</evidence>